<dbReference type="InterPro" id="IPR010710">
    <property type="entry name" value="DUF1289"/>
</dbReference>
<protein>
    <submittedName>
        <fullName evidence="2">Uncharacterized DUF1289 family protein</fullName>
    </submittedName>
</protein>
<accession>A0A085JE28</accession>
<dbReference type="EMBL" id="JMPR01000036">
    <property type="protein sequence ID" value="KFD18724.1"/>
    <property type="molecule type" value="Genomic_DNA"/>
</dbReference>
<keyword evidence="3" id="KW-1185">Reference proteome</keyword>
<dbReference type="PANTHER" id="PTHR35175:SF1">
    <property type="entry name" value="OXIDOREDUCTASE"/>
    <property type="match status" value="1"/>
</dbReference>
<evidence type="ECO:0000256" key="1">
    <source>
        <dbReference type="SAM" id="MobiDB-lite"/>
    </source>
</evidence>
<proteinExistence type="predicted"/>
<sequence length="79" mass="8993">MAEQLEFFPVPSPCRGLCQADKRGYCVGCLRSREERFGWMSCTDAQKRNIIRLCQQRRLRGQKSSAAPEDEAPGQPSLF</sequence>
<reference evidence="2 3" key="1">
    <citation type="submission" date="2014-05" db="EMBL/GenBank/DDBJ databases">
        <title>ATOL: Assembling a taxonomically balanced genome-scale reconstruction of the evolutionary history of the Enterobacteriaceae.</title>
        <authorList>
            <person name="Plunkett G.III."/>
            <person name="Neeno-Eckwall E.C."/>
            <person name="Glasner J.D."/>
            <person name="Perna N.T."/>
        </authorList>
    </citation>
    <scope>NUCLEOTIDE SEQUENCE [LARGE SCALE GENOMIC DNA]</scope>
    <source>
        <strain evidence="2 3">ATCC 33301</strain>
    </source>
</reference>
<dbReference type="RefSeq" id="WP_025901939.1">
    <property type="nucleotide sequence ID" value="NZ_ATMJ01000004.1"/>
</dbReference>
<name>A0A085JE28_9GAMM</name>
<gene>
    <name evidence="2" type="ORF">GTPT_2361</name>
</gene>
<evidence type="ECO:0000313" key="2">
    <source>
        <dbReference type="EMBL" id="KFD18724.1"/>
    </source>
</evidence>
<feature type="region of interest" description="Disordered" evidence="1">
    <location>
        <begin position="60"/>
        <end position="79"/>
    </location>
</feature>
<dbReference type="PANTHER" id="PTHR35175">
    <property type="entry name" value="DUF1289 DOMAIN-CONTAINING PROTEIN"/>
    <property type="match status" value="1"/>
</dbReference>
<dbReference type="OrthoDB" id="8911262at2"/>
<dbReference type="AlphaFoldDB" id="A0A085JE28"/>
<comment type="caution">
    <text evidence="2">The sequence shown here is derived from an EMBL/GenBank/DDBJ whole genome shotgun (WGS) entry which is preliminary data.</text>
</comment>
<dbReference type="eggNOG" id="COG3313">
    <property type="taxonomic scope" value="Bacteria"/>
</dbReference>
<dbReference type="Pfam" id="PF06945">
    <property type="entry name" value="DUF1289"/>
    <property type="match status" value="1"/>
</dbReference>
<evidence type="ECO:0000313" key="3">
    <source>
        <dbReference type="Proteomes" id="UP000028602"/>
    </source>
</evidence>
<dbReference type="Proteomes" id="UP000028602">
    <property type="component" value="Unassembled WGS sequence"/>
</dbReference>
<organism evidence="2 3">
    <name type="scientific">Tatumella ptyseos ATCC 33301</name>
    <dbReference type="NCBI Taxonomy" id="1005995"/>
    <lineage>
        <taxon>Bacteria</taxon>
        <taxon>Pseudomonadati</taxon>
        <taxon>Pseudomonadota</taxon>
        <taxon>Gammaproteobacteria</taxon>
        <taxon>Enterobacterales</taxon>
        <taxon>Erwiniaceae</taxon>
        <taxon>Tatumella</taxon>
    </lineage>
</organism>